<sequence length="232" mass="24825">MKAIEIFKDLWETAKSIIPILTVLLFFQIVVLKKPLTNIKGLVIGLILSIIGLNLFLKGIYLSIIPLGDTVGESLVNVDNKYFIILIAFFIGYASTLVEPALRALTLEVEEISIGVIRSKILLQTVALGFGIGMAIGMFKILNGIPTSKIVMPILLVIAVLLYFTPKEFTGIAFDAATSTTGPVNVPLNMAIAIGLTRIVGSSNALVDGFGIVGIMSLMPIVAVLTLGILVR</sequence>
<dbReference type="Pfam" id="PF07556">
    <property type="entry name" value="DUF1538"/>
    <property type="match status" value="1"/>
</dbReference>
<dbReference type="EMBL" id="FNQE01000030">
    <property type="protein sequence ID" value="SDZ27997.1"/>
    <property type="molecule type" value="Genomic_DNA"/>
</dbReference>
<name>A0A1H3RQN9_9FIRM</name>
<keyword evidence="1" id="KW-0812">Transmembrane</keyword>
<dbReference type="RefSeq" id="WP_091731870.1">
    <property type="nucleotide sequence ID" value="NZ_FNQE01000030.1"/>
</dbReference>
<feature type="transmembrane region" description="Helical" evidence="1">
    <location>
        <begin position="16"/>
        <end position="32"/>
    </location>
</feature>
<evidence type="ECO:0000256" key="1">
    <source>
        <dbReference type="SAM" id="Phobius"/>
    </source>
</evidence>
<evidence type="ECO:0000313" key="2">
    <source>
        <dbReference type="EMBL" id="SDZ27997.1"/>
    </source>
</evidence>
<accession>A0A1H3RQN9</accession>
<feature type="transmembrane region" description="Helical" evidence="1">
    <location>
        <begin position="122"/>
        <end position="142"/>
    </location>
</feature>
<evidence type="ECO:0000313" key="3">
    <source>
        <dbReference type="Proteomes" id="UP000198625"/>
    </source>
</evidence>
<feature type="transmembrane region" description="Helical" evidence="1">
    <location>
        <begin position="82"/>
        <end position="102"/>
    </location>
</feature>
<organism evidence="2 3">
    <name type="scientific">Proteiniborus ethanoligenes</name>
    <dbReference type="NCBI Taxonomy" id="415015"/>
    <lineage>
        <taxon>Bacteria</taxon>
        <taxon>Bacillati</taxon>
        <taxon>Bacillota</taxon>
        <taxon>Clostridia</taxon>
        <taxon>Eubacteriales</taxon>
        <taxon>Proteiniborus</taxon>
    </lineage>
</organism>
<feature type="transmembrane region" description="Helical" evidence="1">
    <location>
        <begin position="212"/>
        <end position="231"/>
    </location>
</feature>
<keyword evidence="3" id="KW-1185">Reference proteome</keyword>
<evidence type="ECO:0008006" key="4">
    <source>
        <dbReference type="Google" id="ProtNLM"/>
    </source>
</evidence>
<dbReference type="AlphaFoldDB" id="A0A1H3RQN9"/>
<dbReference type="STRING" id="415015.SAMN05660462_02510"/>
<feature type="transmembrane region" description="Helical" evidence="1">
    <location>
        <begin position="39"/>
        <end position="62"/>
    </location>
</feature>
<gene>
    <name evidence="2" type="ORF">SAMN05660462_02510</name>
</gene>
<dbReference type="Proteomes" id="UP000198625">
    <property type="component" value="Unassembled WGS sequence"/>
</dbReference>
<proteinExistence type="predicted"/>
<keyword evidence="1" id="KW-0472">Membrane</keyword>
<dbReference type="OrthoDB" id="9805989at2"/>
<feature type="transmembrane region" description="Helical" evidence="1">
    <location>
        <begin position="148"/>
        <end position="165"/>
    </location>
</feature>
<keyword evidence="1" id="KW-1133">Transmembrane helix</keyword>
<reference evidence="2 3" key="1">
    <citation type="submission" date="2016-10" db="EMBL/GenBank/DDBJ databases">
        <authorList>
            <person name="de Groot N.N."/>
        </authorList>
    </citation>
    <scope>NUCLEOTIDE SEQUENCE [LARGE SCALE GENOMIC DNA]</scope>
    <source>
        <strain evidence="2 3">DSM 21650</strain>
    </source>
</reference>
<dbReference type="InterPro" id="IPR011435">
    <property type="entry name" value="UmpAB"/>
</dbReference>
<protein>
    <recommendedName>
        <fullName evidence="4">DUF1538 domain-containing protein</fullName>
    </recommendedName>
</protein>